<dbReference type="OrthoDB" id="3057168at2759"/>
<gene>
    <name evidence="2" type="ORF">CY34DRAFT_8698</name>
</gene>
<dbReference type="AlphaFoldDB" id="A0A0D0AC71"/>
<dbReference type="HOGENOM" id="CLU_005049_3_1_1"/>
<protein>
    <recommendedName>
        <fullName evidence="1">T6SS Phospholipase effector Tle1-like catalytic domain-containing protein</fullName>
    </recommendedName>
</protein>
<sequence length="475" mass="53118">MIPANIKLNLVQRASTEPFQAVGAKIKKRIIVCCDGTWQDGEIVKECWMQTNILKLSRALELEDQRSGVPIPQVVYYQRGIGSSQNFYSQYVDGATGDSLSEKVQEAYAFIAQNYHPGDEIFLFGFSRGAYTVRMVAMFIGAIGVLDRTDMDHFAYIFVAYQKLGKETDPREIEKLETSLNKWTSPDSRGKRRARSDNDSFSIKCVGVFDTVGSVGLPEELTHKSPSTKSIFGFPNNELGEHIERAYHALAINETRLDFDCCKFAQTEGGRRKGQILKQCWFSGEHSDIGGGWKDHDLSDITLAWMVANIGDVLSINTGYIYSLLDPVAPWGEQHPHNPRVGIFRLSNTIIRKLPTVTDNITHETIHPSVRRQKYPISFDPALLCVLLPLEEELEKKWAYSQGKHDQHQPETNEAMHAVTVTSLYESLSFSSAGQAGSVGTHPGCDIIQTQVTTSQTSNGHTHTSRFASLRHMLA</sequence>
<dbReference type="Proteomes" id="UP000054485">
    <property type="component" value="Unassembled WGS sequence"/>
</dbReference>
<dbReference type="InParanoid" id="A0A0D0AC71"/>
<dbReference type="PANTHER" id="PTHR33840">
    <property type="match status" value="1"/>
</dbReference>
<dbReference type="PANTHER" id="PTHR33840:SF1">
    <property type="entry name" value="TLE1 PHOSPHOLIPASE DOMAIN-CONTAINING PROTEIN"/>
    <property type="match status" value="1"/>
</dbReference>
<reference evidence="3" key="2">
    <citation type="submission" date="2015-01" db="EMBL/GenBank/DDBJ databases">
        <title>Evolutionary Origins and Diversification of the Mycorrhizal Mutualists.</title>
        <authorList>
            <consortium name="DOE Joint Genome Institute"/>
            <consortium name="Mycorrhizal Genomics Consortium"/>
            <person name="Kohler A."/>
            <person name="Kuo A."/>
            <person name="Nagy L.G."/>
            <person name="Floudas D."/>
            <person name="Copeland A."/>
            <person name="Barry K.W."/>
            <person name="Cichocki N."/>
            <person name="Veneault-Fourrey C."/>
            <person name="LaButti K."/>
            <person name="Lindquist E.A."/>
            <person name="Lipzen A."/>
            <person name="Lundell T."/>
            <person name="Morin E."/>
            <person name="Murat C."/>
            <person name="Riley R."/>
            <person name="Ohm R."/>
            <person name="Sun H."/>
            <person name="Tunlid A."/>
            <person name="Henrissat B."/>
            <person name="Grigoriev I.V."/>
            <person name="Hibbett D.S."/>
            <person name="Martin F."/>
        </authorList>
    </citation>
    <scope>NUCLEOTIDE SEQUENCE [LARGE SCALE GENOMIC DNA]</scope>
    <source>
        <strain evidence="3">UH-Slu-Lm8-n1</strain>
    </source>
</reference>
<organism evidence="2 3">
    <name type="scientific">Suillus luteus UH-Slu-Lm8-n1</name>
    <dbReference type="NCBI Taxonomy" id="930992"/>
    <lineage>
        <taxon>Eukaryota</taxon>
        <taxon>Fungi</taxon>
        <taxon>Dikarya</taxon>
        <taxon>Basidiomycota</taxon>
        <taxon>Agaricomycotina</taxon>
        <taxon>Agaricomycetes</taxon>
        <taxon>Agaricomycetidae</taxon>
        <taxon>Boletales</taxon>
        <taxon>Suillineae</taxon>
        <taxon>Suillaceae</taxon>
        <taxon>Suillus</taxon>
    </lineage>
</organism>
<evidence type="ECO:0000313" key="3">
    <source>
        <dbReference type="Proteomes" id="UP000054485"/>
    </source>
</evidence>
<proteinExistence type="predicted"/>
<dbReference type="InterPro" id="IPR018712">
    <property type="entry name" value="Tle1-like_cat"/>
</dbReference>
<evidence type="ECO:0000313" key="2">
    <source>
        <dbReference type="EMBL" id="KIK47845.1"/>
    </source>
</evidence>
<reference evidence="2 3" key="1">
    <citation type="submission" date="2014-04" db="EMBL/GenBank/DDBJ databases">
        <authorList>
            <consortium name="DOE Joint Genome Institute"/>
            <person name="Kuo A."/>
            <person name="Ruytinx J."/>
            <person name="Rineau F."/>
            <person name="Colpaert J."/>
            <person name="Kohler A."/>
            <person name="Nagy L.G."/>
            <person name="Floudas D."/>
            <person name="Copeland A."/>
            <person name="Barry K.W."/>
            <person name="Cichocki N."/>
            <person name="Veneault-Fourrey C."/>
            <person name="LaButti K."/>
            <person name="Lindquist E.A."/>
            <person name="Lipzen A."/>
            <person name="Lundell T."/>
            <person name="Morin E."/>
            <person name="Murat C."/>
            <person name="Sun H."/>
            <person name="Tunlid A."/>
            <person name="Henrissat B."/>
            <person name="Grigoriev I.V."/>
            <person name="Hibbett D.S."/>
            <person name="Martin F."/>
            <person name="Nordberg H.P."/>
            <person name="Cantor M.N."/>
            <person name="Hua S.X."/>
        </authorList>
    </citation>
    <scope>NUCLEOTIDE SEQUENCE [LARGE SCALE GENOMIC DNA]</scope>
    <source>
        <strain evidence="2 3">UH-Slu-Lm8-n1</strain>
    </source>
</reference>
<dbReference type="Gene3D" id="3.40.50.1820">
    <property type="entry name" value="alpha/beta hydrolase"/>
    <property type="match status" value="1"/>
</dbReference>
<name>A0A0D0AC71_9AGAM</name>
<dbReference type="SUPFAM" id="SSF53474">
    <property type="entry name" value="alpha/beta-Hydrolases"/>
    <property type="match status" value="1"/>
</dbReference>
<keyword evidence="3" id="KW-1185">Reference proteome</keyword>
<dbReference type="STRING" id="930992.A0A0D0AC71"/>
<dbReference type="Pfam" id="PF09994">
    <property type="entry name" value="T6SS_Tle1-like_cat"/>
    <property type="match status" value="1"/>
</dbReference>
<feature type="domain" description="T6SS Phospholipase effector Tle1-like catalytic" evidence="1">
    <location>
        <begin position="28"/>
        <end position="308"/>
    </location>
</feature>
<dbReference type="InterPro" id="IPR029058">
    <property type="entry name" value="AB_hydrolase_fold"/>
</dbReference>
<evidence type="ECO:0000259" key="1">
    <source>
        <dbReference type="Pfam" id="PF09994"/>
    </source>
</evidence>
<accession>A0A0D0AC71</accession>
<dbReference type="EMBL" id="KN835143">
    <property type="protein sequence ID" value="KIK47845.1"/>
    <property type="molecule type" value="Genomic_DNA"/>
</dbReference>